<protein>
    <recommendedName>
        <fullName evidence="12">Dynein light chain</fullName>
    </recommendedName>
</protein>
<evidence type="ECO:0000256" key="7">
    <source>
        <dbReference type="ARBA" id="ARBA00023069"/>
    </source>
</evidence>
<keyword evidence="7" id="KW-0969">Cilium</keyword>
<gene>
    <name evidence="14" type="primary">LOC113212424</name>
</gene>
<evidence type="ECO:0000256" key="8">
    <source>
        <dbReference type="ARBA" id="ARBA00023175"/>
    </source>
</evidence>
<comment type="function">
    <text evidence="11">Force generating protein of respiratory cilia. Produces force towards the minus ends of microtubules. Dynein has ATPase activity.</text>
</comment>
<dbReference type="SMART" id="SM01375">
    <property type="entry name" value="Dynein_light"/>
    <property type="match status" value="1"/>
</dbReference>
<comment type="subcellular location">
    <subcellularLocation>
        <location evidence="1">Cytoplasm</location>
        <location evidence="1">Cytoskeleton</location>
        <location evidence="1">Cilium axoneme</location>
    </subcellularLocation>
</comment>
<dbReference type="GO" id="GO:0005930">
    <property type="term" value="C:axoneme"/>
    <property type="evidence" value="ECO:0007669"/>
    <property type="project" value="UniProtKB-SubCell"/>
</dbReference>
<keyword evidence="9 12" id="KW-0206">Cytoskeleton</keyword>
<evidence type="ECO:0000313" key="13">
    <source>
        <dbReference type="Proteomes" id="UP000504606"/>
    </source>
</evidence>
<dbReference type="GO" id="GO:0007017">
    <property type="term" value="P:microtubule-based process"/>
    <property type="evidence" value="ECO:0007669"/>
    <property type="project" value="InterPro"/>
</dbReference>
<keyword evidence="4 12" id="KW-0963">Cytoplasm</keyword>
<comment type="similarity">
    <text evidence="2 12">Belongs to the dynein light chain family.</text>
</comment>
<evidence type="ECO:0000256" key="11">
    <source>
        <dbReference type="ARBA" id="ARBA00057688"/>
    </source>
</evidence>
<dbReference type="Proteomes" id="UP000504606">
    <property type="component" value="Unplaced"/>
</dbReference>
<dbReference type="FunFam" id="3.30.740.10:FF:000002">
    <property type="entry name" value="Dynein light chain"/>
    <property type="match status" value="1"/>
</dbReference>
<dbReference type="PANTHER" id="PTHR11886:SF2">
    <property type="entry name" value="DYNEIN AXONEMAL LIGHT CHAIN 4"/>
    <property type="match status" value="1"/>
</dbReference>
<dbReference type="RefSeq" id="XP_026286892.1">
    <property type="nucleotide sequence ID" value="XM_026431107.2"/>
</dbReference>
<sequence>MGDAQNEPKKEEGEKKVLHTYALVRFCDMVEEMRTEAMDLSANACEKHSTNNESAARMIKENMDKKFGPSWHAIVGEGYGFEISYEVKHLMYMYFGGNLAICVWKCS</sequence>
<dbReference type="GO" id="GO:0005874">
    <property type="term" value="C:microtubule"/>
    <property type="evidence" value="ECO:0007669"/>
    <property type="project" value="UniProtKB-KW"/>
</dbReference>
<evidence type="ECO:0000256" key="9">
    <source>
        <dbReference type="ARBA" id="ARBA00023212"/>
    </source>
</evidence>
<dbReference type="AlphaFoldDB" id="A0A6J1T1M3"/>
<comment type="subunit">
    <text evidence="3">Consists of at least two heavy chains and a number of intermediate and light chains.</text>
</comment>
<dbReference type="PANTHER" id="PTHR11886">
    <property type="entry name" value="DYNEIN LIGHT CHAIN"/>
    <property type="match status" value="1"/>
</dbReference>
<dbReference type="Pfam" id="PF01221">
    <property type="entry name" value="Dynein_light"/>
    <property type="match status" value="1"/>
</dbReference>
<accession>A0A6J1T1M3</accession>
<keyword evidence="6 12" id="KW-0243">Dynein</keyword>
<dbReference type="GeneID" id="113212424"/>
<evidence type="ECO:0000256" key="3">
    <source>
        <dbReference type="ARBA" id="ARBA00011655"/>
    </source>
</evidence>
<evidence type="ECO:0000256" key="6">
    <source>
        <dbReference type="ARBA" id="ARBA00023017"/>
    </source>
</evidence>
<dbReference type="KEGG" id="foc:113212424"/>
<name>A0A6J1T1M3_FRAOC</name>
<dbReference type="SUPFAM" id="SSF54648">
    <property type="entry name" value="DLC"/>
    <property type="match status" value="1"/>
</dbReference>
<keyword evidence="13" id="KW-1185">Reference proteome</keyword>
<dbReference type="OrthoDB" id="6506078at2759"/>
<evidence type="ECO:0000256" key="4">
    <source>
        <dbReference type="ARBA" id="ARBA00022490"/>
    </source>
</evidence>
<evidence type="ECO:0000256" key="10">
    <source>
        <dbReference type="ARBA" id="ARBA00023273"/>
    </source>
</evidence>
<keyword evidence="5 12" id="KW-0493">Microtubule</keyword>
<dbReference type="GO" id="GO:0030286">
    <property type="term" value="C:dynein complex"/>
    <property type="evidence" value="ECO:0007669"/>
    <property type="project" value="UniProtKB-KW"/>
</dbReference>
<keyword evidence="8 12" id="KW-0505">Motor protein</keyword>
<dbReference type="CDD" id="cd21453">
    <property type="entry name" value="DLC-like_DNAL4"/>
    <property type="match status" value="1"/>
</dbReference>
<organism evidence="13 14">
    <name type="scientific">Frankliniella occidentalis</name>
    <name type="common">Western flower thrips</name>
    <name type="synonym">Euthrips occidentalis</name>
    <dbReference type="NCBI Taxonomy" id="133901"/>
    <lineage>
        <taxon>Eukaryota</taxon>
        <taxon>Metazoa</taxon>
        <taxon>Ecdysozoa</taxon>
        <taxon>Arthropoda</taxon>
        <taxon>Hexapoda</taxon>
        <taxon>Insecta</taxon>
        <taxon>Pterygota</taxon>
        <taxon>Neoptera</taxon>
        <taxon>Paraneoptera</taxon>
        <taxon>Thysanoptera</taxon>
        <taxon>Terebrantia</taxon>
        <taxon>Thripoidea</taxon>
        <taxon>Thripidae</taxon>
        <taxon>Frankliniella</taxon>
    </lineage>
</organism>
<dbReference type="InterPro" id="IPR037177">
    <property type="entry name" value="DLC_sf"/>
</dbReference>
<evidence type="ECO:0000256" key="5">
    <source>
        <dbReference type="ARBA" id="ARBA00022701"/>
    </source>
</evidence>
<evidence type="ECO:0000256" key="1">
    <source>
        <dbReference type="ARBA" id="ARBA00004430"/>
    </source>
</evidence>
<evidence type="ECO:0000256" key="12">
    <source>
        <dbReference type="RuleBase" id="RU365010"/>
    </source>
</evidence>
<evidence type="ECO:0000256" key="2">
    <source>
        <dbReference type="ARBA" id="ARBA00010156"/>
    </source>
</evidence>
<proteinExistence type="inferred from homology"/>
<dbReference type="InterPro" id="IPR001372">
    <property type="entry name" value="Dynein_light_chain_typ-1/2"/>
</dbReference>
<keyword evidence="10" id="KW-0966">Cell projection</keyword>
<reference evidence="14" key="1">
    <citation type="submission" date="2025-08" db="UniProtKB">
        <authorList>
            <consortium name="RefSeq"/>
        </authorList>
    </citation>
    <scope>IDENTIFICATION</scope>
    <source>
        <tissue evidence="14">Whole organism</tissue>
    </source>
</reference>
<dbReference type="Gene3D" id="3.30.740.10">
    <property type="entry name" value="Protein Inhibitor Of Neuronal Nitric Oxide Synthase"/>
    <property type="match status" value="1"/>
</dbReference>
<evidence type="ECO:0000313" key="14">
    <source>
        <dbReference type="RefSeq" id="XP_026286892.1"/>
    </source>
</evidence>